<evidence type="ECO:0000313" key="1">
    <source>
        <dbReference type="EMBL" id="KAK9175047.1"/>
    </source>
</evidence>
<dbReference type="EMBL" id="JBCGBO010000025">
    <property type="protein sequence ID" value="KAK9175047.1"/>
    <property type="molecule type" value="Genomic_DNA"/>
</dbReference>
<organism evidence="1 2">
    <name type="scientific">Citrus x changshan-huyou</name>
    <dbReference type="NCBI Taxonomy" id="2935761"/>
    <lineage>
        <taxon>Eukaryota</taxon>
        <taxon>Viridiplantae</taxon>
        <taxon>Streptophyta</taxon>
        <taxon>Embryophyta</taxon>
        <taxon>Tracheophyta</taxon>
        <taxon>Spermatophyta</taxon>
        <taxon>Magnoliopsida</taxon>
        <taxon>eudicotyledons</taxon>
        <taxon>Gunneridae</taxon>
        <taxon>Pentapetalae</taxon>
        <taxon>rosids</taxon>
        <taxon>malvids</taxon>
        <taxon>Sapindales</taxon>
        <taxon>Rutaceae</taxon>
        <taxon>Aurantioideae</taxon>
        <taxon>Citrus</taxon>
    </lineage>
</organism>
<evidence type="ECO:0000313" key="2">
    <source>
        <dbReference type="Proteomes" id="UP001428341"/>
    </source>
</evidence>
<sequence length="191" mass="21199">MATTSSTTVISTSVVPFNFRSSSHHIDYIVAHCTAPPQHLVIPWRVSSQPSHVKSDPSCFRPGCRSWPTTPAQTEALHPPREAPYLVCMNERGCMHDMQSSSSNNGLFAVAPDELTGGHTQHGCHVDWGGEDKMAHGLVNFYPLLYDDGLPEVGPNILMYRRPICYRNRMLRCILYLHLHLHLVALPGSGS</sequence>
<proteinExistence type="predicted"/>
<reference evidence="1 2" key="1">
    <citation type="submission" date="2024-05" db="EMBL/GenBank/DDBJ databases">
        <title>Haplotype-resolved chromosome-level genome assembly of Huyou (Citrus changshanensis).</title>
        <authorList>
            <person name="Miao C."/>
            <person name="Chen W."/>
            <person name="Wu Y."/>
            <person name="Wang L."/>
            <person name="Zhao S."/>
            <person name="Grierson D."/>
            <person name="Xu C."/>
            <person name="Chen K."/>
        </authorList>
    </citation>
    <scope>NUCLEOTIDE SEQUENCE [LARGE SCALE GENOMIC DNA]</scope>
    <source>
        <strain evidence="1">01-14</strain>
        <tissue evidence="1">Leaf</tissue>
    </source>
</reference>
<comment type="caution">
    <text evidence="1">The sequence shown here is derived from an EMBL/GenBank/DDBJ whole genome shotgun (WGS) entry which is preliminary data.</text>
</comment>
<keyword evidence="2" id="KW-1185">Reference proteome</keyword>
<gene>
    <name evidence="1" type="ORF">WN944_027052</name>
</gene>
<protein>
    <submittedName>
        <fullName evidence="1">Uncharacterized protein</fullName>
    </submittedName>
</protein>
<accession>A0AAP0LJ96</accession>
<dbReference type="AlphaFoldDB" id="A0AAP0LJ96"/>
<dbReference type="Proteomes" id="UP001428341">
    <property type="component" value="Unassembled WGS sequence"/>
</dbReference>
<name>A0AAP0LJ96_9ROSI</name>